<sequence>SKERPNVKFGHDMPTEIREQVKQKLKDAGVKLVNYGVVGLPNDEAECRKVFDFAKDMGIETLVSEPPENAFDLIEKLCEEYKVKVAIHNHPKPSRYWNPDTVLKVCKGRSKRIGACADTGHWMRSGINPVRALKMLEGRIISLHFKDIGDGHDVPWGTGECDVKAMLEELNRQNFKGVFSIEYEYNWENSVPEIRQCVEYFNKVASKLKPTGWRDLLARQTYGGSNCIYKPGSWVMEDGVLTR</sequence>
<dbReference type="EMBL" id="BARU01038572">
    <property type="protein sequence ID" value="GAH86110.1"/>
    <property type="molecule type" value="Genomic_DNA"/>
</dbReference>
<gene>
    <name evidence="2" type="ORF">S03H2_59925</name>
</gene>
<evidence type="ECO:0000313" key="2">
    <source>
        <dbReference type="EMBL" id="GAH86110.1"/>
    </source>
</evidence>
<comment type="caution">
    <text evidence="2">The sequence shown here is derived from an EMBL/GenBank/DDBJ whole genome shotgun (WGS) entry which is preliminary data.</text>
</comment>
<protein>
    <recommendedName>
        <fullName evidence="1">Xylose isomerase-like TIM barrel domain-containing protein</fullName>
    </recommendedName>
</protein>
<dbReference type="PANTHER" id="PTHR12110:SF41">
    <property type="entry name" value="INOSOSE DEHYDRATASE"/>
    <property type="match status" value="1"/>
</dbReference>
<feature type="domain" description="Xylose isomerase-like TIM barrel" evidence="1">
    <location>
        <begin position="9"/>
        <end position="196"/>
    </location>
</feature>
<dbReference type="AlphaFoldDB" id="X1JXJ8"/>
<dbReference type="InterPro" id="IPR013022">
    <property type="entry name" value="Xyl_isomerase-like_TIM-brl"/>
</dbReference>
<dbReference type="SUPFAM" id="SSF51658">
    <property type="entry name" value="Xylose isomerase-like"/>
    <property type="match status" value="1"/>
</dbReference>
<dbReference type="Pfam" id="PF01261">
    <property type="entry name" value="AP_endonuc_2"/>
    <property type="match status" value="1"/>
</dbReference>
<dbReference type="InterPro" id="IPR050312">
    <property type="entry name" value="IolE/XylAMocC-like"/>
</dbReference>
<dbReference type="PANTHER" id="PTHR12110">
    <property type="entry name" value="HYDROXYPYRUVATE ISOMERASE"/>
    <property type="match status" value="1"/>
</dbReference>
<organism evidence="2">
    <name type="scientific">marine sediment metagenome</name>
    <dbReference type="NCBI Taxonomy" id="412755"/>
    <lineage>
        <taxon>unclassified sequences</taxon>
        <taxon>metagenomes</taxon>
        <taxon>ecological metagenomes</taxon>
    </lineage>
</organism>
<feature type="non-terminal residue" evidence="2">
    <location>
        <position position="243"/>
    </location>
</feature>
<dbReference type="Gene3D" id="3.20.20.150">
    <property type="entry name" value="Divalent-metal-dependent TIM barrel enzymes"/>
    <property type="match status" value="1"/>
</dbReference>
<proteinExistence type="predicted"/>
<feature type="non-terminal residue" evidence="2">
    <location>
        <position position="1"/>
    </location>
</feature>
<accession>X1JXJ8</accession>
<name>X1JXJ8_9ZZZZ</name>
<evidence type="ECO:0000259" key="1">
    <source>
        <dbReference type="Pfam" id="PF01261"/>
    </source>
</evidence>
<reference evidence="2" key="1">
    <citation type="journal article" date="2014" name="Front. Microbiol.">
        <title>High frequency of phylogenetically diverse reductive dehalogenase-homologous genes in deep subseafloor sedimentary metagenomes.</title>
        <authorList>
            <person name="Kawai M."/>
            <person name="Futagami T."/>
            <person name="Toyoda A."/>
            <person name="Takaki Y."/>
            <person name="Nishi S."/>
            <person name="Hori S."/>
            <person name="Arai W."/>
            <person name="Tsubouchi T."/>
            <person name="Morono Y."/>
            <person name="Uchiyama I."/>
            <person name="Ito T."/>
            <person name="Fujiyama A."/>
            <person name="Inagaki F."/>
            <person name="Takami H."/>
        </authorList>
    </citation>
    <scope>NUCLEOTIDE SEQUENCE</scope>
    <source>
        <strain evidence="2">Expedition CK06-06</strain>
    </source>
</reference>
<dbReference type="InterPro" id="IPR036237">
    <property type="entry name" value="Xyl_isomerase-like_sf"/>
</dbReference>